<dbReference type="EMBL" id="KV427669">
    <property type="protein sequence ID" value="KZT01164.1"/>
    <property type="molecule type" value="Genomic_DNA"/>
</dbReference>
<dbReference type="InterPro" id="IPR021487">
    <property type="entry name" value="DUF3140"/>
</dbReference>
<dbReference type="Pfam" id="PF11338">
    <property type="entry name" value="DUF3140"/>
    <property type="match status" value="1"/>
</dbReference>
<name>A0A165BJA4_9APHY</name>
<gene>
    <name evidence="1" type="ORF">LAESUDRAFT_731534</name>
</gene>
<dbReference type="PANTHER" id="PTHR40630:SF1">
    <property type="entry name" value="DNA-BINDING PROTEIN"/>
    <property type="match status" value="1"/>
</dbReference>
<dbReference type="InParanoid" id="A0A165BJA4"/>
<accession>A0A165BJA4</accession>
<dbReference type="STRING" id="1314785.A0A165BJA4"/>
<dbReference type="PANTHER" id="PTHR40630">
    <property type="entry name" value="POSSIBLE DNA-BINDING PROTEIN"/>
    <property type="match status" value="1"/>
</dbReference>
<dbReference type="GeneID" id="63827091"/>
<dbReference type="OrthoDB" id="2131339at2759"/>
<keyword evidence="2" id="KW-1185">Reference proteome</keyword>
<proteinExistence type="predicted"/>
<dbReference type="Proteomes" id="UP000076871">
    <property type="component" value="Unassembled WGS sequence"/>
</dbReference>
<organism evidence="1 2">
    <name type="scientific">Laetiporus sulphureus 93-53</name>
    <dbReference type="NCBI Taxonomy" id="1314785"/>
    <lineage>
        <taxon>Eukaryota</taxon>
        <taxon>Fungi</taxon>
        <taxon>Dikarya</taxon>
        <taxon>Basidiomycota</taxon>
        <taxon>Agaricomycotina</taxon>
        <taxon>Agaricomycetes</taxon>
        <taxon>Polyporales</taxon>
        <taxon>Laetiporus</taxon>
    </lineage>
</organism>
<evidence type="ECO:0000313" key="1">
    <source>
        <dbReference type="EMBL" id="KZT01164.1"/>
    </source>
</evidence>
<protein>
    <submittedName>
        <fullName evidence="1">Uncharacterized protein</fullName>
    </submittedName>
</protein>
<dbReference type="AlphaFoldDB" id="A0A165BJA4"/>
<sequence>MVKSKEDVIAQFNEHVNMTADELQEWLDDPKSEKAGTGVGIESGHKIIEILKKNPDKDPEKYDEVKTFWSDWWDWDLLTRTEPRGISSI</sequence>
<dbReference type="RefSeq" id="XP_040758904.1">
    <property type="nucleotide sequence ID" value="XM_040910062.1"/>
</dbReference>
<evidence type="ECO:0000313" key="2">
    <source>
        <dbReference type="Proteomes" id="UP000076871"/>
    </source>
</evidence>
<reference evidence="1 2" key="1">
    <citation type="journal article" date="2016" name="Mol. Biol. Evol.">
        <title>Comparative Genomics of Early-Diverging Mushroom-Forming Fungi Provides Insights into the Origins of Lignocellulose Decay Capabilities.</title>
        <authorList>
            <person name="Nagy L.G."/>
            <person name="Riley R."/>
            <person name="Tritt A."/>
            <person name="Adam C."/>
            <person name="Daum C."/>
            <person name="Floudas D."/>
            <person name="Sun H."/>
            <person name="Yadav J.S."/>
            <person name="Pangilinan J."/>
            <person name="Larsson K.H."/>
            <person name="Matsuura K."/>
            <person name="Barry K."/>
            <person name="Labutti K."/>
            <person name="Kuo R."/>
            <person name="Ohm R.A."/>
            <person name="Bhattacharya S.S."/>
            <person name="Shirouzu T."/>
            <person name="Yoshinaga Y."/>
            <person name="Martin F.M."/>
            <person name="Grigoriev I.V."/>
            <person name="Hibbett D.S."/>
        </authorList>
    </citation>
    <scope>NUCLEOTIDE SEQUENCE [LARGE SCALE GENOMIC DNA]</scope>
    <source>
        <strain evidence="1 2">93-53</strain>
    </source>
</reference>